<feature type="compositionally biased region" description="Basic and acidic residues" evidence="1">
    <location>
        <begin position="726"/>
        <end position="752"/>
    </location>
</feature>
<sequence>MFFMNSFGNSETLPKPRKPLKVDNPDYSRFYLHDGVETPSSFQWLGSRVNFLMEMMKFLPRFEQVGYAGESSEEFYDALTEFGYAEGSSFWEGNDPLPTLWEGDPEDIPQWNGTDDKNPYYLLDEDGNPVHTRFNDVWDSDAGRGYTRDNFGSWHRVPRTQGDGLPWGFFEGSRAENLDFHPSVSQFNHFDVNQNDKKHYGIEKKAHDLIETYQGSSLNGPINYDNLFHFLNPLSLGIFNPETYSDIWDEGLNFYNKEDKEKKGTPIKALSDGILKNLEDYGDESYYEIIMSGFKKGAKIEAGSDGVTDGENIRWKGDSDWNNNNNWKSGDGETFTTGRDSFNSGLFDYDLQAGDHGEGAFKLMLGMLESRRRIYSAMTEIFGSNSDIGRLTYVTNSDGTVTVTATPDDAALRGSFDKWRSDPMRGLMADSHNLAFLNLFISMQHSFRSVFPAYGFNPSEFLFKPTDKSGGLPGWLFSGKDQLAFIRFNDWLYNNTQTYKNYLGSLAKDENYQGVDDDDYYGIDEYQGDVQNLMYEYFGIDNPNPNTDSYGSVYDSQPYIRTKNDDNELGKRAGWDFYSAKGSIWNPDSETSSTIKDGPNNNKIASDSGGPHPKYFPSQLMGINLSGNRSGIAYDENGNEAVNMNNWAVYDVMGLLRFGDKDVGRTIANNVRNRRDRLDYKKDMAAYHERKMELRYQEAIDKGQEQKKDAEIRAGIAQSAAKAQKRREELQKMGNKESSSKVQRKRMEERKGGQKKKNK</sequence>
<evidence type="ECO:0000313" key="2">
    <source>
        <dbReference type="EMBL" id="OGC21759.1"/>
    </source>
</evidence>
<organism evidence="2 3">
    <name type="scientific">candidate division WOR-1 bacterium RIFOXYB2_FULL_37_13</name>
    <dbReference type="NCBI Taxonomy" id="1802579"/>
    <lineage>
        <taxon>Bacteria</taxon>
        <taxon>Bacillati</taxon>
        <taxon>Saganbacteria</taxon>
    </lineage>
</organism>
<dbReference type="EMBL" id="MEUB01000036">
    <property type="protein sequence ID" value="OGC21759.1"/>
    <property type="molecule type" value="Genomic_DNA"/>
</dbReference>
<feature type="region of interest" description="Disordered" evidence="1">
    <location>
        <begin position="705"/>
        <end position="759"/>
    </location>
</feature>
<gene>
    <name evidence="2" type="ORF">A2310_00435</name>
</gene>
<comment type="caution">
    <text evidence="2">The sequence shown here is derived from an EMBL/GenBank/DDBJ whole genome shotgun (WGS) entry which is preliminary data.</text>
</comment>
<protein>
    <submittedName>
        <fullName evidence="2">Uncharacterized protein</fullName>
    </submittedName>
</protein>
<proteinExistence type="predicted"/>
<name>A0A1F4SMY4_UNCSA</name>
<dbReference type="AlphaFoldDB" id="A0A1F4SMY4"/>
<evidence type="ECO:0000313" key="3">
    <source>
        <dbReference type="Proteomes" id="UP000178417"/>
    </source>
</evidence>
<dbReference type="Proteomes" id="UP000178417">
    <property type="component" value="Unassembled WGS sequence"/>
</dbReference>
<dbReference type="STRING" id="1802579.A2310_00435"/>
<evidence type="ECO:0000256" key="1">
    <source>
        <dbReference type="SAM" id="MobiDB-lite"/>
    </source>
</evidence>
<accession>A0A1F4SMY4</accession>
<reference evidence="2 3" key="1">
    <citation type="journal article" date="2016" name="Nat. Commun.">
        <title>Thousands of microbial genomes shed light on interconnected biogeochemical processes in an aquifer system.</title>
        <authorList>
            <person name="Anantharaman K."/>
            <person name="Brown C.T."/>
            <person name="Hug L.A."/>
            <person name="Sharon I."/>
            <person name="Castelle C.J."/>
            <person name="Probst A.J."/>
            <person name="Thomas B.C."/>
            <person name="Singh A."/>
            <person name="Wilkins M.J."/>
            <person name="Karaoz U."/>
            <person name="Brodie E.L."/>
            <person name="Williams K.H."/>
            <person name="Hubbard S.S."/>
            <person name="Banfield J.F."/>
        </authorList>
    </citation>
    <scope>NUCLEOTIDE SEQUENCE [LARGE SCALE GENOMIC DNA]</scope>
</reference>